<organism evidence="3 4">
    <name type="scientific">Pisum sativum</name>
    <name type="common">Garden pea</name>
    <name type="synonym">Lathyrus oleraceus</name>
    <dbReference type="NCBI Taxonomy" id="3888"/>
    <lineage>
        <taxon>Eukaryota</taxon>
        <taxon>Viridiplantae</taxon>
        <taxon>Streptophyta</taxon>
        <taxon>Embryophyta</taxon>
        <taxon>Tracheophyta</taxon>
        <taxon>Spermatophyta</taxon>
        <taxon>Magnoliopsida</taxon>
        <taxon>eudicotyledons</taxon>
        <taxon>Gunneridae</taxon>
        <taxon>Pentapetalae</taxon>
        <taxon>rosids</taxon>
        <taxon>fabids</taxon>
        <taxon>Fabales</taxon>
        <taxon>Fabaceae</taxon>
        <taxon>Papilionoideae</taxon>
        <taxon>50 kb inversion clade</taxon>
        <taxon>NPAAA clade</taxon>
        <taxon>Hologalegina</taxon>
        <taxon>IRL clade</taxon>
        <taxon>Fabeae</taxon>
        <taxon>Lathyrus</taxon>
    </lineage>
</organism>
<dbReference type="OrthoDB" id="753138at2759"/>
<evidence type="ECO:0000313" key="3">
    <source>
        <dbReference type="EMBL" id="KAI5400931.1"/>
    </source>
</evidence>
<comment type="caution">
    <text evidence="3">The sequence shown here is derived from an EMBL/GenBank/DDBJ whole genome shotgun (WGS) entry which is preliminary data.</text>
</comment>
<dbReference type="PANTHER" id="PTHR33976:SF8">
    <property type="entry name" value="OS07G0645000 PROTEIN"/>
    <property type="match status" value="1"/>
</dbReference>
<gene>
    <name evidence="3" type="ORF">KIW84_065682</name>
</gene>
<dbReference type="Pfam" id="PF25884">
    <property type="entry name" value="At5g19230"/>
    <property type="match status" value="1"/>
</dbReference>
<sequence>MVFLPKFSLLLWILLSSYAILLINYPVKCGNDEKDDLYQGINKYRASLSLKSLTKNKNADCLADKIADQFKNQPCTNTTGANTVPGTEPQFSNYPNLLAKCHLAISDTKDGTVMPACVPGLASSLVLANFTKSLYSENLNDTQFTGIGIGSEDNWIVVVLTTDTPTGNFAPYSSDAQNLISKVGMIYSSMLLIAANIFLS</sequence>
<dbReference type="InterPro" id="IPR045285">
    <property type="entry name" value="At5g19230-like"/>
</dbReference>
<evidence type="ECO:0000256" key="1">
    <source>
        <dbReference type="SAM" id="SignalP"/>
    </source>
</evidence>
<feature type="signal peptide" evidence="1">
    <location>
        <begin position="1"/>
        <end position="19"/>
    </location>
</feature>
<reference evidence="3 4" key="1">
    <citation type="journal article" date="2022" name="Nat. Genet.">
        <title>Improved pea reference genome and pan-genome highlight genomic features and evolutionary characteristics.</title>
        <authorList>
            <person name="Yang T."/>
            <person name="Liu R."/>
            <person name="Luo Y."/>
            <person name="Hu S."/>
            <person name="Wang D."/>
            <person name="Wang C."/>
            <person name="Pandey M.K."/>
            <person name="Ge S."/>
            <person name="Xu Q."/>
            <person name="Li N."/>
            <person name="Li G."/>
            <person name="Huang Y."/>
            <person name="Saxena R.K."/>
            <person name="Ji Y."/>
            <person name="Li M."/>
            <person name="Yan X."/>
            <person name="He Y."/>
            <person name="Liu Y."/>
            <person name="Wang X."/>
            <person name="Xiang C."/>
            <person name="Varshney R.K."/>
            <person name="Ding H."/>
            <person name="Gao S."/>
            <person name="Zong X."/>
        </authorList>
    </citation>
    <scope>NUCLEOTIDE SEQUENCE [LARGE SCALE GENOMIC DNA]</scope>
    <source>
        <strain evidence="3 4">cv. Zhongwan 6</strain>
    </source>
</reference>
<keyword evidence="4" id="KW-1185">Reference proteome</keyword>
<evidence type="ECO:0000313" key="4">
    <source>
        <dbReference type="Proteomes" id="UP001058974"/>
    </source>
</evidence>
<dbReference type="Gramene" id="Psat06G0568200-T1">
    <property type="protein sequence ID" value="KAI5400931.1"/>
    <property type="gene ID" value="KIW84_065682"/>
</dbReference>
<dbReference type="Proteomes" id="UP001058974">
    <property type="component" value="Chromosome 6"/>
</dbReference>
<feature type="domain" description="Uncharacterized GPI-anchored protein At5g19230-like" evidence="2">
    <location>
        <begin position="34"/>
        <end position="160"/>
    </location>
</feature>
<feature type="chain" id="PRO_5038735303" description="Uncharacterized GPI-anchored protein At5g19230-like domain-containing protein" evidence="1">
    <location>
        <begin position="20"/>
        <end position="200"/>
    </location>
</feature>
<dbReference type="PANTHER" id="PTHR33976">
    <property type="entry name" value="OS07G0645000 PROTEIN"/>
    <property type="match status" value="1"/>
</dbReference>
<dbReference type="EMBL" id="JAMSHJ010000006">
    <property type="protein sequence ID" value="KAI5400931.1"/>
    <property type="molecule type" value="Genomic_DNA"/>
</dbReference>
<dbReference type="AlphaFoldDB" id="A0A9D4WF19"/>
<proteinExistence type="predicted"/>
<protein>
    <recommendedName>
        <fullName evidence="2">Uncharacterized GPI-anchored protein At5g19230-like domain-containing protein</fullName>
    </recommendedName>
</protein>
<evidence type="ECO:0000259" key="2">
    <source>
        <dbReference type="Pfam" id="PF25884"/>
    </source>
</evidence>
<name>A0A9D4WF19_PEA</name>
<keyword evidence="1" id="KW-0732">Signal</keyword>
<accession>A0A9D4WF19</accession>
<dbReference type="InterPro" id="IPR059083">
    <property type="entry name" value="At5g19230_dom"/>
</dbReference>